<keyword evidence="8" id="KW-1185">Reference proteome</keyword>
<dbReference type="GO" id="GO:0008821">
    <property type="term" value="F:crossover junction DNA endonuclease activity"/>
    <property type="evidence" value="ECO:0007669"/>
    <property type="project" value="TreeGrafter"/>
</dbReference>
<feature type="non-terminal residue" evidence="7">
    <location>
        <position position="61"/>
    </location>
</feature>
<evidence type="ECO:0000313" key="8">
    <source>
        <dbReference type="Proteomes" id="UP001381693"/>
    </source>
</evidence>
<dbReference type="PANTHER" id="PTHR46239:SF1">
    <property type="entry name" value="DNA REPAIR PROTEIN RAD51 HOMOLOG 3"/>
    <property type="match status" value="1"/>
</dbReference>
<dbReference type="InterPro" id="IPR027417">
    <property type="entry name" value="P-loop_NTPase"/>
</dbReference>
<dbReference type="AlphaFoldDB" id="A0AAN8XJ11"/>
<evidence type="ECO:0000313" key="7">
    <source>
        <dbReference type="EMBL" id="KAK7083696.1"/>
    </source>
</evidence>
<accession>A0AAN8XJ11</accession>
<evidence type="ECO:0000256" key="5">
    <source>
        <dbReference type="ARBA" id="ARBA00023204"/>
    </source>
</evidence>
<reference evidence="7 8" key="1">
    <citation type="submission" date="2023-11" db="EMBL/GenBank/DDBJ databases">
        <title>Halocaridina rubra genome assembly.</title>
        <authorList>
            <person name="Smith C."/>
        </authorList>
    </citation>
    <scope>NUCLEOTIDE SEQUENCE [LARGE SCALE GENOMIC DNA]</scope>
    <source>
        <strain evidence="7">EP-1</strain>
        <tissue evidence="7">Whole</tissue>
    </source>
</reference>
<gene>
    <name evidence="7" type="primary">RAD51C</name>
    <name evidence="7" type="ORF">SK128_005038</name>
</gene>
<dbReference type="GO" id="GO:0000400">
    <property type="term" value="F:four-way junction DNA binding"/>
    <property type="evidence" value="ECO:0007669"/>
    <property type="project" value="TreeGrafter"/>
</dbReference>
<comment type="caution">
    <text evidence="7">The sequence shown here is derived from an EMBL/GenBank/DDBJ whole genome shotgun (WGS) entry which is preliminary data.</text>
</comment>
<comment type="subcellular location">
    <subcellularLocation>
        <location evidence="1">Nucleus</location>
    </subcellularLocation>
</comment>
<dbReference type="GO" id="GO:0007131">
    <property type="term" value="P:reciprocal meiotic recombination"/>
    <property type="evidence" value="ECO:0007669"/>
    <property type="project" value="TreeGrafter"/>
</dbReference>
<organism evidence="7 8">
    <name type="scientific">Halocaridina rubra</name>
    <name type="common">Hawaiian red shrimp</name>
    <dbReference type="NCBI Taxonomy" id="373956"/>
    <lineage>
        <taxon>Eukaryota</taxon>
        <taxon>Metazoa</taxon>
        <taxon>Ecdysozoa</taxon>
        <taxon>Arthropoda</taxon>
        <taxon>Crustacea</taxon>
        <taxon>Multicrustacea</taxon>
        <taxon>Malacostraca</taxon>
        <taxon>Eumalacostraca</taxon>
        <taxon>Eucarida</taxon>
        <taxon>Decapoda</taxon>
        <taxon>Pleocyemata</taxon>
        <taxon>Caridea</taxon>
        <taxon>Atyoidea</taxon>
        <taxon>Atyidae</taxon>
        <taxon>Halocaridina</taxon>
    </lineage>
</organism>
<evidence type="ECO:0000256" key="3">
    <source>
        <dbReference type="ARBA" id="ARBA00022763"/>
    </source>
</evidence>
<keyword evidence="4" id="KW-0067">ATP-binding</keyword>
<dbReference type="GO" id="GO:0005524">
    <property type="term" value="F:ATP binding"/>
    <property type="evidence" value="ECO:0007669"/>
    <property type="project" value="UniProtKB-KW"/>
</dbReference>
<dbReference type="PANTHER" id="PTHR46239">
    <property type="entry name" value="DNA REPAIR PROTEIN RAD51 HOMOLOG 3 RAD51C"/>
    <property type="match status" value="1"/>
</dbReference>
<dbReference type="GO" id="GO:0033065">
    <property type="term" value="C:Rad51C-XRCC3 complex"/>
    <property type="evidence" value="ECO:0007669"/>
    <property type="project" value="TreeGrafter"/>
</dbReference>
<proteinExistence type="predicted"/>
<dbReference type="GO" id="GO:0033063">
    <property type="term" value="C:Rad51B-Rad51C-Rad51D-XRCC2 complex"/>
    <property type="evidence" value="ECO:0007669"/>
    <property type="project" value="TreeGrafter"/>
</dbReference>
<sequence>MMTNQMTTRIENDGSSRLVAALGETWGHCPTIRIALHWEDGIRRATINKAPHRSNGTAKYQ</sequence>
<dbReference type="Gene3D" id="3.40.50.300">
    <property type="entry name" value="P-loop containing nucleotide triphosphate hydrolases"/>
    <property type="match status" value="1"/>
</dbReference>
<dbReference type="GO" id="GO:0005657">
    <property type="term" value="C:replication fork"/>
    <property type="evidence" value="ECO:0007669"/>
    <property type="project" value="TreeGrafter"/>
</dbReference>
<dbReference type="InterPro" id="IPR052093">
    <property type="entry name" value="HR_Repair_Mediator"/>
</dbReference>
<name>A0AAN8XJ11_HALRR</name>
<dbReference type="Proteomes" id="UP001381693">
    <property type="component" value="Unassembled WGS sequence"/>
</dbReference>
<evidence type="ECO:0000256" key="2">
    <source>
        <dbReference type="ARBA" id="ARBA00022741"/>
    </source>
</evidence>
<evidence type="ECO:0000256" key="4">
    <source>
        <dbReference type="ARBA" id="ARBA00022840"/>
    </source>
</evidence>
<keyword evidence="5" id="KW-0234">DNA repair</keyword>
<keyword evidence="2" id="KW-0547">Nucleotide-binding</keyword>
<evidence type="ECO:0000256" key="6">
    <source>
        <dbReference type="ARBA" id="ARBA00023242"/>
    </source>
</evidence>
<dbReference type="EMBL" id="JAXCGZ010002643">
    <property type="protein sequence ID" value="KAK7083696.1"/>
    <property type="molecule type" value="Genomic_DNA"/>
</dbReference>
<keyword evidence="3" id="KW-0227">DNA damage</keyword>
<protein>
    <submittedName>
        <fullName evidence="7">DNA repair protein rad51c</fullName>
    </submittedName>
</protein>
<dbReference type="GO" id="GO:0000707">
    <property type="term" value="P:meiotic DNA recombinase assembly"/>
    <property type="evidence" value="ECO:0007669"/>
    <property type="project" value="TreeGrafter"/>
</dbReference>
<evidence type="ECO:0000256" key="1">
    <source>
        <dbReference type="ARBA" id="ARBA00004123"/>
    </source>
</evidence>
<keyword evidence="6" id="KW-0539">Nucleus</keyword>